<sequence>MNDGLKNEIGILVENVARSRTVARSVLDSYLREKQFNSSLRKEVTDYFYKCIRFYGLYKKELNFFDSYDTEEILEKQENCRKKNWWKYFLLMLMLQR</sequence>
<dbReference type="OrthoDB" id="9810297at2"/>
<organism evidence="1 2">
    <name type="scientific">Deferribacter autotrophicus</name>
    <dbReference type="NCBI Taxonomy" id="500465"/>
    <lineage>
        <taxon>Bacteria</taxon>
        <taxon>Pseudomonadati</taxon>
        <taxon>Deferribacterota</taxon>
        <taxon>Deferribacteres</taxon>
        <taxon>Deferribacterales</taxon>
        <taxon>Deferribacteraceae</taxon>
        <taxon>Deferribacter</taxon>
    </lineage>
</organism>
<evidence type="ECO:0000313" key="1">
    <source>
        <dbReference type="EMBL" id="KAA0257173.1"/>
    </source>
</evidence>
<dbReference type="RefSeq" id="WP_149267315.1">
    <property type="nucleotide sequence ID" value="NZ_VFJB01000009.1"/>
</dbReference>
<accession>A0A5A8F0Q5</accession>
<name>A0A5A8F0Q5_9BACT</name>
<reference evidence="1 2" key="1">
    <citation type="submission" date="2019-06" db="EMBL/GenBank/DDBJ databases">
        <title>Genomic insights into carbon and energy metabolism of Deferribacter autotrophicus revealed new metabolic traits in the phylum Deferribacteres.</title>
        <authorList>
            <person name="Slobodkin A.I."/>
            <person name="Slobodkina G.B."/>
            <person name="Allioux M."/>
            <person name="Alain K."/>
            <person name="Jebbar M."/>
            <person name="Shadrin V."/>
            <person name="Kublanov I.V."/>
            <person name="Toshchakov S.V."/>
            <person name="Bonch-Osmolovskaya E.A."/>
        </authorList>
    </citation>
    <scope>NUCLEOTIDE SEQUENCE [LARGE SCALE GENOMIC DNA]</scope>
    <source>
        <strain evidence="1 2">SL50</strain>
    </source>
</reference>
<protein>
    <submittedName>
        <fullName evidence="1">Uncharacterized protein</fullName>
    </submittedName>
</protein>
<dbReference type="Proteomes" id="UP000322876">
    <property type="component" value="Unassembled WGS sequence"/>
</dbReference>
<dbReference type="AlphaFoldDB" id="A0A5A8F0Q5"/>
<evidence type="ECO:0000313" key="2">
    <source>
        <dbReference type="Proteomes" id="UP000322876"/>
    </source>
</evidence>
<dbReference type="EMBL" id="VFJB01000009">
    <property type="protein sequence ID" value="KAA0257173.1"/>
    <property type="molecule type" value="Genomic_DNA"/>
</dbReference>
<keyword evidence="2" id="KW-1185">Reference proteome</keyword>
<gene>
    <name evidence="1" type="ORF">FHQ18_11440</name>
</gene>
<proteinExistence type="predicted"/>
<comment type="caution">
    <text evidence="1">The sequence shown here is derived from an EMBL/GenBank/DDBJ whole genome shotgun (WGS) entry which is preliminary data.</text>
</comment>